<evidence type="ECO:0000313" key="2">
    <source>
        <dbReference type="EMBL" id="KAK4516780.1"/>
    </source>
</evidence>
<keyword evidence="3" id="KW-1185">Reference proteome</keyword>
<dbReference type="Proteomes" id="UP001304243">
    <property type="component" value="Unassembled WGS sequence"/>
</dbReference>
<feature type="compositionally biased region" description="Low complexity" evidence="1">
    <location>
        <begin position="44"/>
        <end position="59"/>
    </location>
</feature>
<name>A0AAN7DLC0_9FUNG</name>
<organism evidence="2 3">
    <name type="scientific">Mucor velutinosus</name>
    <dbReference type="NCBI Taxonomy" id="708070"/>
    <lineage>
        <taxon>Eukaryota</taxon>
        <taxon>Fungi</taxon>
        <taxon>Fungi incertae sedis</taxon>
        <taxon>Mucoromycota</taxon>
        <taxon>Mucoromycotina</taxon>
        <taxon>Mucoromycetes</taxon>
        <taxon>Mucorales</taxon>
        <taxon>Mucorineae</taxon>
        <taxon>Mucoraceae</taxon>
        <taxon>Mucor</taxon>
    </lineage>
</organism>
<gene>
    <name evidence="2" type="primary">FIG4</name>
    <name evidence="2" type="ORF">ATC70_011758</name>
</gene>
<feature type="region of interest" description="Disordered" evidence="1">
    <location>
        <begin position="43"/>
        <end position="118"/>
    </location>
</feature>
<proteinExistence type="predicted"/>
<protein>
    <submittedName>
        <fullName evidence="2">Phosphatidylinositol-3,5-bisphosphate 5-phosphatase</fullName>
    </submittedName>
</protein>
<comment type="caution">
    <text evidence="2">The sequence shown here is derived from an EMBL/GenBank/DDBJ whole genome shotgun (WGS) entry which is preliminary data.</text>
</comment>
<feature type="compositionally biased region" description="Basic and acidic residues" evidence="1">
    <location>
        <begin position="60"/>
        <end position="70"/>
    </location>
</feature>
<dbReference type="AlphaFoldDB" id="A0AAN7DLC0"/>
<feature type="compositionally biased region" description="Low complexity" evidence="1">
    <location>
        <begin position="71"/>
        <end position="107"/>
    </location>
</feature>
<evidence type="ECO:0000313" key="3">
    <source>
        <dbReference type="Proteomes" id="UP001304243"/>
    </source>
</evidence>
<dbReference type="RefSeq" id="XP_064683446.1">
    <property type="nucleotide sequence ID" value="XM_064830944.1"/>
</dbReference>
<accession>A0AAN7DLC0</accession>
<evidence type="ECO:0000256" key="1">
    <source>
        <dbReference type="SAM" id="MobiDB-lite"/>
    </source>
</evidence>
<dbReference type="EMBL" id="JASEJX010000014">
    <property type="protein sequence ID" value="KAK4516780.1"/>
    <property type="molecule type" value="Genomic_DNA"/>
</dbReference>
<dbReference type="GeneID" id="89955444"/>
<sequence length="139" mass="15604">MRPTAIGLDVFERDPFTFITYPSTPTLMPNDFFSCDDSNDGQINFDVDNNNKDNNSTNNEHTHNDNDKNNCDNNNSNNYKSDNIYNSSNGNDHDTTNVNNDNKNNHGSKGLAGEKRKLGGNIAPFCKDRLIHVMEVDSN</sequence>
<reference evidence="2 3" key="1">
    <citation type="submission" date="2022-11" db="EMBL/GenBank/DDBJ databases">
        <title>Mucor velutinosus strain NIH1002 WGS.</title>
        <authorList>
            <person name="Subramanian P."/>
            <person name="Mullikin J.C."/>
            <person name="Segre J.A."/>
            <person name="Zelazny A.M."/>
        </authorList>
    </citation>
    <scope>NUCLEOTIDE SEQUENCE [LARGE SCALE GENOMIC DNA]</scope>
    <source>
        <strain evidence="2 3">NIH1002</strain>
    </source>
</reference>